<keyword evidence="16" id="KW-1185">Reference proteome</keyword>
<feature type="domain" description="Cytochrome b561 bacterial/Ni-hydrogenase" evidence="14">
    <location>
        <begin position="10"/>
        <end position="169"/>
    </location>
</feature>
<keyword evidence="4" id="KW-1003">Cell membrane</keyword>
<evidence type="ECO:0000256" key="8">
    <source>
        <dbReference type="ARBA" id="ARBA00022982"/>
    </source>
</evidence>
<dbReference type="Proteomes" id="UP001431192">
    <property type="component" value="Unassembled WGS sequence"/>
</dbReference>
<dbReference type="InterPro" id="IPR011577">
    <property type="entry name" value="Cyt_b561_bac/Ni-Hgenase"/>
</dbReference>
<evidence type="ECO:0000256" key="1">
    <source>
        <dbReference type="ARBA" id="ARBA00001970"/>
    </source>
</evidence>
<evidence type="ECO:0000256" key="5">
    <source>
        <dbReference type="ARBA" id="ARBA00022617"/>
    </source>
</evidence>
<dbReference type="SUPFAM" id="SSF81342">
    <property type="entry name" value="Transmembrane di-heme cytochromes"/>
    <property type="match status" value="1"/>
</dbReference>
<keyword evidence="9 13" id="KW-1133">Transmembrane helix</keyword>
<keyword evidence="6 13" id="KW-0812">Transmembrane</keyword>
<dbReference type="PANTHER" id="PTHR30529">
    <property type="entry name" value="CYTOCHROME B561"/>
    <property type="match status" value="1"/>
</dbReference>
<reference evidence="15" key="1">
    <citation type="submission" date="2022-09" db="EMBL/GenBank/DDBJ databases">
        <title>Shewanella sp. KJ10-1 sp.nov, isolated from marine algae.</title>
        <authorList>
            <person name="Butt M."/>
            <person name="Lee J.K."/>
            <person name="Kim J.M."/>
            <person name="Choi D.G."/>
        </authorList>
    </citation>
    <scope>NUCLEOTIDE SEQUENCE</scope>
    <source>
        <strain evidence="15">KJ10-1</strain>
    </source>
</reference>
<evidence type="ECO:0000256" key="13">
    <source>
        <dbReference type="SAM" id="Phobius"/>
    </source>
</evidence>
<dbReference type="EMBL" id="JAODOQ010000001">
    <property type="protein sequence ID" value="MCT8986339.1"/>
    <property type="molecule type" value="Genomic_DNA"/>
</dbReference>
<evidence type="ECO:0000313" key="15">
    <source>
        <dbReference type="EMBL" id="MCT8986339.1"/>
    </source>
</evidence>
<comment type="cofactor">
    <cofactor evidence="1">
        <name>heme b</name>
        <dbReference type="ChEBI" id="CHEBI:60344"/>
    </cofactor>
</comment>
<dbReference type="InterPro" id="IPR016174">
    <property type="entry name" value="Di-haem_cyt_TM"/>
</dbReference>
<evidence type="ECO:0000256" key="7">
    <source>
        <dbReference type="ARBA" id="ARBA00022723"/>
    </source>
</evidence>
<evidence type="ECO:0000259" key="14">
    <source>
        <dbReference type="Pfam" id="PF01292"/>
    </source>
</evidence>
<comment type="caution">
    <text evidence="15">The sequence shown here is derived from an EMBL/GenBank/DDBJ whole genome shotgun (WGS) entry which is preliminary data.</text>
</comment>
<feature type="transmembrane region" description="Helical" evidence="13">
    <location>
        <begin position="12"/>
        <end position="32"/>
    </location>
</feature>
<feature type="transmembrane region" description="Helical" evidence="13">
    <location>
        <begin position="52"/>
        <end position="70"/>
    </location>
</feature>
<evidence type="ECO:0000256" key="6">
    <source>
        <dbReference type="ARBA" id="ARBA00022692"/>
    </source>
</evidence>
<organism evidence="15 16">
    <name type="scientific">Shewanella phaeophyticola</name>
    <dbReference type="NCBI Taxonomy" id="2978345"/>
    <lineage>
        <taxon>Bacteria</taxon>
        <taxon>Pseudomonadati</taxon>
        <taxon>Pseudomonadota</taxon>
        <taxon>Gammaproteobacteria</taxon>
        <taxon>Alteromonadales</taxon>
        <taxon>Shewanellaceae</taxon>
        <taxon>Shewanella</taxon>
    </lineage>
</organism>
<keyword evidence="10" id="KW-0408">Iron</keyword>
<comment type="subcellular location">
    <subcellularLocation>
        <location evidence="2">Cell membrane</location>
        <topology evidence="2">Multi-pass membrane protein</topology>
    </subcellularLocation>
</comment>
<dbReference type="PANTHER" id="PTHR30529:SF1">
    <property type="entry name" value="CYTOCHROME B561 HOMOLOG 2"/>
    <property type="match status" value="1"/>
</dbReference>
<evidence type="ECO:0000256" key="4">
    <source>
        <dbReference type="ARBA" id="ARBA00022475"/>
    </source>
</evidence>
<proteinExistence type="inferred from homology"/>
<keyword evidence="7" id="KW-0479">Metal-binding</keyword>
<dbReference type="Pfam" id="PF01292">
    <property type="entry name" value="Ni_hydr_CYTB"/>
    <property type="match status" value="1"/>
</dbReference>
<evidence type="ECO:0000256" key="2">
    <source>
        <dbReference type="ARBA" id="ARBA00004651"/>
    </source>
</evidence>
<keyword evidence="11 13" id="KW-0472">Membrane</keyword>
<accession>A0ABT2P113</accession>
<evidence type="ECO:0000256" key="11">
    <source>
        <dbReference type="ARBA" id="ARBA00023136"/>
    </source>
</evidence>
<keyword evidence="8" id="KW-0249">Electron transport</keyword>
<keyword evidence="3" id="KW-0813">Transport</keyword>
<dbReference type="InterPro" id="IPR052168">
    <property type="entry name" value="Cytochrome_b561_oxidase"/>
</dbReference>
<evidence type="ECO:0000256" key="9">
    <source>
        <dbReference type="ARBA" id="ARBA00022989"/>
    </source>
</evidence>
<evidence type="ECO:0000256" key="3">
    <source>
        <dbReference type="ARBA" id="ARBA00022448"/>
    </source>
</evidence>
<protein>
    <submittedName>
        <fullName evidence="15">Cytochrome b/b6 domain-containing protein</fullName>
    </submittedName>
</protein>
<evidence type="ECO:0000313" key="16">
    <source>
        <dbReference type="Proteomes" id="UP001431192"/>
    </source>
</evidence>
<evidence type="ECO:0000256" key="12">
    <source>
        <dbReference type="ARBA" id="ARBA00037975"/>
    </source>
</evidence>
<evidence type="ECO:0000256" key="10">
    <source>
        <dbReference type="ARBA" id="ARBA00023004"/>
    </source>
</evidence>
<comment type="similarity">
    <text evidence="12">Belongs to the cytochrome b561 family.</text>
</comment>
<name>A0ABT2P113_9GAMM</name>
<sequence>MSIKNTADNYGTIAKWLHVATAALFLGAYGSFYYSHWFTEPKTPESFSALQIHLSIGATIAVVVFLRILWRLTNPVPNNEPGSALAHLAAHVGHYALYAVMIIMPITGYMGTGGDINYFFLFDIPKFESTYLFDLLVNNGLGLTFKEFEKPMDFIHKDLLGAWVLWLLIL</sequence>
<keyword evidence="5" id="KW-0349">Heme</keyword>
<gene>
    <name evidence="15" type="ORF">N4T56_07330</name>
</gene>
<dbReference type="RefSeq" id="WP_261732757.1">
    <property type="nucleotide sequence ID" value="NZ_JAODOQ010000001.1"/>
</dbReference>